<feature type="coiled-coil region" evidence="5">
    <location>
        <begin position="474"/>
        <end position="501"/>
    </location>
</feature>
<keyword evidence="2" id="KW-0276">Fatty acid metabolism</keyword>
<feature type="domain" description="AMP-dependent synthetase/ligase" evidence="6">
    <location>
        <begin position="15"/>
        <end position="386"/>
    </location>
</feature>
<gene>
    <name evidence="7" type="ORF">GLV81_13485</name>
</gene>
<evidence type="ECO:0000256" key="2">
    <source>
        <dbReference type="ARBA" id="ARBA00022832"/>
    </source>
</evidence>
<dbReference type="AlphaFoldDB" id="A0A6I6GV05"/>
<comment type="catalytic activity">
    <reaction evidence="4">
        <text>a long-chain fatty acid + ATP + CoA = a long-chain fatty acyl-CoA + AMP + diphosphate</text>
        <dbReference type="Rhea" id="RHEA:15421"/>
        <dbReference type="ChEBI" id="CHEBI:30616"/>
        <dbReference type="ChEBI" id="CHEBI:33019"/>
        <dbReference type="ChEBI" id="CHEBI:57287"/>
        <dbReference type="ChEBI" id="CHEBI:57560"/>
        <dbReference type="ChEBI" id="CHEBI:83139"/>
        <dbReference type="ChEBI" id="CHEBI:456215"/>
        <dbReference type="EC" id="6.2.1.3"/>
    </reaction>
    <physiologicalReaction direction="left-to-right" evidence="4">
        <dbReference type="Rhea" id="RHEA:15422"/>
    </physiologicalReaction>
</comment>
<sequence length="552" mass="61733">MIAMPASSPVQRFLHWADTCPNDVFLRQPINGQWQTLTFAQAADHCKRIAQGLRSMGLQPGDKVALLSKNCSEWILADLAMMMAGVISVPIYPTLTAHSIESILVHSESKAIIAGKLDQYDKQKEGFPADIRIIGVKAFNSKGDVQWEDLLVQNEPIAAPFAWDLQDVITIIYTSGTTGAPKGVMHTLHSIDRVIQTATPEIPLIQRPTLFSYLPLSHIAERMGIELNAVYNGGFISFAESLDSFAENLADTQPDIFFAVPRIWIKFREKILQKLPQKKLNLFLSIPILNNLLRKKIKTSLGLSKAYFVVSAAAPLAKEVQEWYKKLGIDICQAYGMTEDCVYAHFNRPGSNKFGTVGKPLSGLQVKFSDEKEIRVKSEGNMQGYYKEPAMTADMFDEEGYLKTGDIGELDADGYLMITGRVKDQFKTDKGKYIAPAPIETSMLTNHHLEQVCVVGTGIPQPIALVTLSDSGKMQQQEALFAQLEADMQVLNKTLEKHERIEKIVILEKSWTVENGLLTPSLKVKRNELEKIYLPHYPMWYSKPTTIVRDNG</sequence>
<dbReference type="Proteomes" id="UP000426027">
    <property type="component" value="Chromosome"/>
</dbReference>
<dbReference type="GO" id="GO:0004467">
    <property type="term" value="F:long-chain fatty acid-CoA ligase activity"/>
    <property type="evidence" value="ECO:0007669"/>
    <property type="project" value="UniProtKB-EC"/>
</dbReference>
<dbReference type="PROSITE" id="PS00455">
    <property type="entry name" value="AMP_BINDING"/>
    <property type="match status" value="1"/>
</dbReference>
<dbReference type="SUPFAM" id="SSF56801">
    <property type="entry name" value="Acetyl-CoA synthetase-like"/>
    <property type="match status" value="1"/>
</dbReference>
<keyword evidence="5" id="KW-0175">Coiled coil</keyword>
<evidence type="ECO:0000256" key="5">
    <source>
        <dbReference type="SAM" id="Coils"/>
    </source>
</evidence>
<dbReference type="EMBL" id="CP046566">
    <property type="protein sequence ID" value="QGW28979.1"/>
    <property type="molecule type" value="Genomic_DNA"/>
</dbReference>
<dbReference type="Pfam" id="PF23562">
    <property type="entry name" value="AMP-binding_C_3"/>
    <property type="match status" value="1"/>
</dbReference>
<dbReference type="InterPro" id="IPR042099">
    <property type="entry name" value="ANL_N_sf"/>
</dbReference>
<dbReference type="InterPro" id="IPR045851">
    <property type="entry name" value="AMP-bd_C_sf"/>
</dbReference>
<accession>A0A6I6GV05</accession>
<dbReference type="Pfam" id="PF00501">
    <property type="entry name" value="AMP-binding"/>
    <property type="match status" value="1"/>
</dbReference>
<dbReference type="InterPro" id="IPR020845">
    <property type="entry name" value="AMP-binding_CS"/>
</dbReference>
<dbReference type="PANTHER" id="PTHR43272:SF32">
    <property type="entry name" value="AMP-DEPENDENT SYNTHETASE_LIGASE DOMAIN-CONTAINING PROTEIN"/>
    <property type="match status" value="1"/>
</dbReference>
<evidence type="ECO:0000256" key="3">
    <source>
        <dbReference type="ARBA" id="ARBA00023098"/>
    </source>
</evidence>
<evidence type="ECO:0000256" key="4">
    <source>
        <dbReference type="ARBA" id="ARBA00024484"/>
    </source>
</evidence>
<name>A0A6I6GV05_9BACT</name>
<keyword evidence="8" id="KW-1185">Reference proteome</keyword>
<dbReference type="Gene3D" id="3.30.300.30">
    <property type="match status" value="1"/>
</dbReference>
<keyword evidence="3" id="KW-0443">Lipid metabolism</keyword>
<dbReference type="PANTHER" id="PTHR43272">
    <property type="entry name" value="LONG-CHAIN-FATTY-ACID--COA LIGASE"/>
    <property type="match status" value="1"/>
</dbReference>
<evidence type="ECO:0000259" key="6">
    <source>
        <dbReference type="Pfam" id="PF00501"/>
    </source>
</evidence>
<organism evidence="7 8">
    <name type="scientific">Phnomibacter ginsenosidimutans</name>
    <dbReference type="NCBI Taxonomy" id="2676868"/>
    <lineage>
        <taxon>Bacteria</taxon>
        <taxon>Pseudomonadati</taxon>
        <taxon>Bacteroidota</taxon>
        <taxon>Chitinophagia</taxon>
        <taxon>Chitinophagales</taxon>
        <taxon>Chitinophagaceae</taxon>
        <taxon>Phnomibacter</taxon>
    </lineage>
</organism>
<dbReference type="KEGG" id="fls:GLV81_13485"/>
<dbReference type="InterPro" id="IPR000873">
    <property type="entry name" value="AMP-dep_synth/lig_dom"/>
</dbReference>
<evidence type="ECO:0000313" key="7">
    <source>
        <dbReference type="EMBL" id="QGW28979.1"/>
    </source>
</evidence>
<dbReference type="Gene3D" id="3.40.50.12780">
    <property type="entry name" value="N-terminal domain of ligase-like"/>
    <property type="match status" value="1"/>
</dbReference>
<keyword evidence="1" id="KW-0436">Ligase</keyword>
<reference evidence="7 8" key="1">
    <citation type="submission" date="2019-11" db="EMBL/GenBank/DDBJ databases">
        <authorList>
            <person name="Im W.T."/>
        </authorList>
    </citation>
    <scope>NUCLEOTIDE SEQUENCE [LARGE SCALE GENOMIC DNA]</scope>
    <source>
        <strain evidence="7 8">SB-02</strain>
    </source>
</reference>
<proteinExistence type="predicted"/>
<evidence type="ECO:0000256" key="1">
    <source>
        <dbReference type="ARBA" id="ARBA00022598"/>
    </source>
</evidence>
<dbReference type="GO" id="GO:0016020">
    <property type="term" value="C:membrane"/>
    <property type="evidence" value="ECO:0007669"/>
    <property type="project" value="TreeGrafter"/>
</dbReference>
<protein>
    <submittedName>
        <fullName evidence="7">AMP-binding protein</fullName>
    </submittedName>
</protein>
<evidence type="ECO:0000313" key="8">
    <source>
        <dbReference type="Proteomes" id="UP000426027"/>
    </source>
</evidence>